<dbReference type="InterPro" id="IPR055256">
    <property type="entry name" value="KH_1_KHDC4/BBP-like"/>
</dbReference>
<dbReference type="PROSITE" id="PS50011">
    <property type="entry name" value="PROTEIN_KINASE_DOM"/>
    <property type="match status" value="1"/>
</dbReference>
<feature type="compositionally biased region" description="Low complexity" evidence="4">
    <location>
        <begin position="1447"/>
        <end position="1458"/>
    </location>
</feature>
<keyword evidence="7" id="KW-1185">Reference proteome</keyword>
<dbReference type="Gene3D" id="1.10.510.10">
    <property type="entry name" value="Transferase(Phosphotransferase) domain 1"/>
    <property type="match status" value="1"/>
</dbReference>
<sequence>MGAQIQFRINFLTDTVDRIRLDTDVFIWSHHTTSSAFIIRMTTRRRYGTYGRAVTLPAPVLSPTGDWPRPTELPWRAHVQPPSTAVQPPVILPIESPSRRIEARLRQRMINERLRAVHVPIAGDDGKASIQELMDRYLNKSRESITRQSTPPSPTTKKEIESEEIRKLLNRYTSPGAGSHHEPELLPDSTTLEAEPDEEATKENLEQLPPLPMTDNETDGRIRWRTDIKQKNSESSKKPMNVYSTNTTRMPVGGGSSSRSGRLARISQSNIRPFGSGGVGGGYGPGGHPLSGPDPSSPTKKEVKHRFEITKKLGSGTYGKVSLAFDHKFEREVAVKLIKKSAIENKADLIRIRREIRIMSALHHPNIIQIYEVFENREKIILVMEYACGGELYDYVSHFGSLPESEARRIFRQITSAVLYCHKHQVAHRDLKLENILLDQDNNAKIADFGLSNYFGNKTLLTTFCGSPLYASPEIINGTPYRGPEVDCWSLGILLYTLVYGSMPFDGRDFNRMVRQIKRGAYYEPDTPSTASMLIRNMLRVNPERRADIFDIASHWWLNLEENMPVIQELPENQITDHTPLTERAETMIVQDLADETDVFMEFGHLSNETRKKIEEFRRRRKQAEEYNENSPVKPPKVRKDGEPEVEMRSEEKSLRGVKEDAKKQKEKEINDPLERLRQIENRLGQQRTKQQLGNVPKTAAPDKEVPGSYKPLVNEDHTPAKPTTKPEPQRESSPEQPEDPKSARNEPPPRADKSSRAPSFVPVSEPEPTTPPPKRYSNILRTPMSAAAYRLEVDSLNMLMNQVLEQMEKGPVSLNLVARVKAHPMYDSRPMVKELLESIMAAQPEKIQRETSKLVQQQSQDVARKQQKGGLDATKGTATVTATKRAEKLARAVLAERPWVSVEVGFDPEEESEVELGHQQSIASNATEVTVQSTSFEDSDDQHENVKKISTSNDMQMDRQTQTVKEEEEAETDEDEEYTDSEMEELADEVEQVEQKIVVETSDTLPPPDPVVAQPQFLDAFDRGLAKRQSKGKYQHSRVDMYGRGVSTECESPTLPRKPLGGPQPTQEQSPFLFDKAKKIIMQYPGRPDLSEIEDGLIKKKKDWLKTQDPDQQGGSDASVTPTPSCVGSVPPRTPPPMDHEHETRSEEAASDESDEEEESEEESDTEIQSRHHRGPIIGEVRRDGDKIEVKATDLVARKLSYMQSAPASIHTSPSPEPRTPTSATRYYTAIAELKLQAPPEPKPYKRMSGSSLVTTQATIEPKATVEEPEKPKPKELKPAEESRLSYTNPLFRPSNAYSAWLTPFTTTGGKESWETAAAFIRRKNRDRRNRNRTIGAPEELLRDLDKATESVYDELPMSAGLHAPYTPTGVDSFYAHHAALPGSSVLNYVRPRYNDESYRRHDERPLSPNRPNTNAALLREEFRSAYDPSQDYNRTSSYGTGDVRNYYSSNASSSYSKKLDENQSWASEPRRFEVYKTRAERDAERNTYTPSGAPSYRPSSYYSSASDRPLTNFAVRKPEDSYKPDAYRGAESAYRRYDDSYGYKRIPYEFEKGATPASDTYAPSAASHVTDPNPIVMNRFRPTARRTEDRPSYIRTRSMDRKHPMGDEFDYTEPIPDYTYVNYHDTSNGRATSVSKDDKGQPRSILKNKQSVDMEQRGIPDESNSTIARNEQGNVGPVRSVIDRLRRHLSLEKSASPQRQTGPQQTMMGSSGSSRLTTNSRDSHDRAVEDNPKKKRSLLSFNRRRTSELRMGSDGKLVTNGYDDVANYKRPSSPIDKIKSLFRRNDTSHVTSQLAGSDYYPGRYTSTSTNDKVYGAYPSTNVAAAREAYVPQYRKYPGSTTRDPASVLNRYSYTPGLTDQRRHWNSLCSQGFTGRRLQVIHCLYLTLSFVSITARLFSIMIPTKGSDQVVEMSNEDASRLPSAEPHRNESHSSEEVVKKICFASGCDVNSHPISGDVAIPDQEYLDQLIKDKGDLRSIHAVPFRHLGRLIDREIARVVAAMSAQVHIDDATTEEERGEKVCLTEMILVPVDRYPRYNFVGRILGPRGMTAKQLEEDTGCKIMVRGRGSSRMSGSRRERNNDTEPLHVLIQCEDYEKRAQQKMRNAVEAINQLLHPPPEGKDELKRKQLIELSIINGTYRPTSATKSAMRNSETSRPSSPAHFPSAIDNSSYSEQARLLSQFAEAAKQGKKNELEEQYAALAQMLTAINPVQQPNNVNCNYYDYYKNLLSFTLSDPGFLTTLLQSLDLYGMGIRSGIHHAPQHHHHMVGQAVSPNPIPHANLHQYLTAAAMLNSVPFPNDGSGDCPKNKIRNSA</sequence>
<feature type="compositionally biased region" description="Basic and acidic residues" evidence="4">
    <location>
        <begin position="1139"/>
        <end position="1149"/>
    </location>
</feature>
<evidence type="ECO:0000313" key="6">
    <source>
        <dbReference type="EMBL" id="KAK6752735.1"/>
    </source>
</evidence>
<keyword evidence="2 3" id="KW-0067">ATP-binding</keyword>
<feature type="compositionally biased region" description="Basic and acidic residues" evidence="4">
    <location>
        <begin position="1652"/>
        <end position="1662"/>
    </location>
</feature>
<dbReference type="SUPFAM" id="SSF56112">
    <property type="entry name" value="Protein kinase-like (PK-like)"/>
    <property type="match status" value="1"/>
</dbReference>
<feature type="region of interest" description="Disordered" evidence="4">
    <location>
        <begin position="1625"/>
        <end position="1681"/>
    </location>
</feature>
<dbReference type="PROSITE" id="PS00108">
    <property type="entry name" value="PROTEIN_KINASE_ST"/>
    <property type="match status" value="1"/>
</dbReference>
<evidence type="ECO:0000256" key="2">
    <source>
        <dbReference type="ARBA" id="ARBA00022840"/>
    </source>
</evidence>
<feature type="compositionally biased region" description="Basic and acidic residues" evidence="4">
    <location>
        <begin position="728"/>
        <end position="756"/>
    </location>
</feature>
<evidence type="ECO:0000256" key="1">
    <source>
        <dbReference type="ARBA" id="ARBA00022741"/>
    </source>
</evidence>
<feature type="compositionally biased region" description="Basic and acidic residues" evidence="4">
    <location>
        <begin position="218"/>
        <end position="237"/>
    </location>
</feature>
<evidence type="ECO:0000256" key="4">
    <source>
        <dbReference type="SAM" id="MobiDB-lite"/>
    </source>
</evidence>
<dbReference type="InterPro" id="IPR032377">
    <property type="entry name" value="STAR_dimer"/>
</dbReference>
<name>A0ABR1DQL4_NECAM</name>
<dbReference type="Proteomes" id="UP001303046">
    <property type="component" value="Unassembled WGS sequence"/>
</dbReference>
<feature type="compositionally biased region" description="Polar residues" evidence="4">
    <location>
        <begin position="1695"/>
        <end position="1722"/>
    </location>
</feature>
<protein>
    <recommendedName>
        <fullName evidence="5">Protein kinase domain-containing protein</fullName>
    </recommendedName>
</protein>
<keyword evidence="1 3" id="KW-0547">Nucleotide-binding</keyword>
<dbReference type="InterPro" id="IPR017441">
    <property type="entry name" value="Protein_kinase_ATP_BS"/>
</dbReference>
<dbReference type="InterPro" id="IPR000719">
    <property type="entry name" value="Prot_kinase_dom"/>
</dbReference>
<dbReference type="Pfam" id="PF22675">
    <property type="entry name" value="KH-I_KHDC4-BBP"/>
    <property type="match status" value="1"/>
</dbReference>
<dbReference type="Pfam" id="PF16544">
    <property type="entry name" value="STAR_dimer"/>
    <property type="match status" value="1"/>
</dbReference>
<feature type="region of interest" description="Disordered" evidence="4">
    <location>
        <begin position="1239"/>
        <end position="1285"/>
    </location>
</feature>
<evidence type="ECO:0000313" key="7">
    <source>
        <dbReference type="Proteomes" id="UP001303046"/>
    </source>
</evidence>
<feature type="domain" description="Protein kinase" evidence="5">
    <location>
        <begin position="307"/>
        <end position="558"/>
    </location>
</feature>
<feature type="region of interest" description="Disordered" evidence="4">
    <location>
        <begin position="1103"/>
        <end position="1187"/>
    </location>
</feature>
<organism evidence="6 7">
    <name type="scientific">Necator americanus</name>
    <name type="common">Human hookworm</name>
    <dbReference type="NCBI Taxonomy" id="51031"/>
    <lineage>
        <taxon>Eukaryota</taxon>
        <taxon>Metazoa</taxon>
        <taxon>Ecdysozoa</taxon>
        <taxon>Nematoda</taxon>
        <taxon>Chromadorea</taxon>
        <taxon>Rhabditida</taxon>
        <taxon>Rhabditina</taxon>
        <taxon>Rhabditomorpha</taxon>
        <taxon>Strongyloidea</taxon>
        <taxon>Ancylostomatidae</taxon>
        <taxon>Bunostominae</taxon>
        <taxon>Necator</taxon>
    </lineage>
</organism>
<dbReference type="PANTHER" id="PTHR24346:SF93">
    <property type="entry name" value="NUAK FAMILY SNF1-LIKE KINASE 1"/>
    <property type="match status" value="1"/>
</dbReference>
<feature type="compositionally biased region" description="Polar residues" evidence="4">
    <location>
        <begin position="949"/>
        <end position="964"/>
    </location>
</feature>
<feature type="compositionally biased region" description="Acidic residues" evidence="4">
    <location>
        <begin position="1150"/>
        <end position="1167"/>
    </location>
</feature>
<comment type="caution">
    <text evidence="6">The sequence shown here is derived from an EMBL/GenBank/DDBJ whole genome shotgun (WGS) entry which is preliminary data.</text>
</comment>
<feature type="region of interest" description="Disordered" evidence="4">
    <location>
        <begin position="1425"/>
        <end position="1464"/>
    </location>
</feature>
<feature type="compositionally biased region" description="Basic and acidic residues" evidence="4">
    <location>
        <begin position="638"/>
        <end position="681"/>
    </location>
</feature>
<dbReference type="Gene3D" id="3.30.1370.10">
    <property type="entry name" value="K Homology domain, type 1"/>
    <property type="match status" value="1"/>
</dbReference>
<feature type="compositionally biased region" description="Polar residues" evidence="4">
    <location>
        <begin position="1626"/>
        <end position="1636"/>
    </location>
</feature>
<feature type="region of interest" description="Disordered" evidence="4">
    <location>
        <begin position="621"/>
        <end position="780"/>
    </location>
</feature>
<dbReference type="InterPro" id="IPR004087">
    <property type="entry name" value="KH_dom"/>
</dbReference>
<dbReference type="SMART" id="SM00220">
    <property type="entry name" value="S_TKc"/>
    <property type="match status" value="1"/>
</dbReference>
<evidence type="ECO:0000259" key="5">
    <source>
        <dbReference type="PROSITE" id="PS50011"/>
    </source>
</evidence>
<dbReference type="SUPFAM" id="SSF54791">
    <property type="entry name" value="Eukaryotic type KH-domain (KH-domain type I)"/>
    <property type="match status" value="1"/>
</dbReference>
<feature type="region of interest" description="Disordered" evidence="4">
    <location>
        <begin position="1693"/>
        <end position="1750"/>
    </location>
</feature>
<dbReference type="InterPro" id="IPR008271">
    <property type="entry name" value="Ser/Thr_kinase_AS"/>
</dbReference>
<feature type="region of interest" description="Disordered" evidence="4">
    <location>
        <begin position="173"/>
        <end position="301"/>
    </location>
</feature>
<reference evidence="6 7" key="1">
    <citation type="submission" date="2023-08" db="EMBL/GenBank/DDBJ databases">
        <title>A Necator americanus chromosomal reference genome.</title>
        <authorList>
            <person name="Ilik V."/>
            <person name="Petrzelkova K.J."/>
            <person name="Pardy F."/>
            <person name="Fuh T."/>
            <person name="Niatou-Singa F.S."/>
            <person name="Gouil Q."/>
            <person name="Baker L."/>
            <person name="Ritchie M.E."/>
            <person name="Jex A.R."/>
            <person name="Gazzola D."/>
            <person name="Li H."/>
            <person name="Toshio Fujiwara R."/>
            <person name="Zhan B."/>
            <person name="Aroian R.V."/>
            <person name="Pafco B."/>
            <person name="Schwarz E.M."/>
        </authorList>
    </citation>
    <scope>NUCLEOTIDE SEQUENCE [LARGE SCALE GENOMIC DNA]</scope>
    <source>
        <strain evidence="6 7">Aroian</strain>
        <tissue evidence="6">Whole animal</tissue>
    </source>
</reference>
<feature type="compositionally biased region" description="Polar residues" evidence="4">
    <location>
        <begin position="919"/>
        <end position="937"/>
    </location>
</feature>
<feature type="compositionally biased region" description="Polar residues" evidence="4">
    <location>
        <begin position="1250"/>
        <end position="1260"/>
    </location>
</feature>
<feature type="compositionally biased region" description="Low complexity" evidence="4">
    <location>
        <begin position="1492"/>
        <end position="1507"/>
    </location>
</feature>
<feature type="compositionally biased region" description="Basic and acidic residues" evidence="4">
    <location>
        <begin position="1265"/>
        <end position="1285"/>
    </location>
</feature>
<dbReference type="EMBL" id="JAVFWL010000004">
    <property type="protein sequence ID" value="KAK6752735.1"/>
    <property type="molecule type" value="Genomic_DNA"/>
</dbReference>
<dbReference type="Pfam" id="PF00069">
    <property type="entry name" value="Pkinase"/>
    <property type="match status" value="1"/>
</dbReference>
<feature type="compositionally biased region" description="Gly residues" evidence="4">
    <location>
        <begin position="275"/>
        <end position="289"/>
    </location>
</feature>
<gene>
    <name evidence="6" type="primary">Necator_chrIV.g17180</name>
    <name evidence="6" type="ORF">RB195_003882</name>
</gene>
<dbReference type="InterPro" id="IPR036612">
    <property type="entry name" value="KH_dom_type_1_sf"/>
</dbReference>
<feature type="region of interest" description="Disordered" evidence="4">
    <location>
        <begin position="1478"/>
        <end position="1507"/>
    </location>
</feature>
<proteinExistence type="predicted"/>
<feature type="compositionally biased region" description="Polar residues" evidence="4">
    <location>
        <begin position="1664"/>
        <end position="1675"/>
    </location>
</feature>
<feature type="region of interest" description="Disordered" evidence="4">
    <location>
        <begin position="141"/>
        <end position="161"/>
    </location>
</feature>
<dbReference type="SMART" id="SM00322">
    <property type="entry name" value="KH"/>
    <property type="match status" value="1"/>
</dbReference>
<accession>A0ABR1DQL4</accession>
<evidence type="ECO:0000256" key="3">
    <source>
        <dbReference type="PROSITE-ProRule" id="PRU10141"/>
    </source>
</evidence>
<feature type="compositionally biased region" description="Polar residues" evidence="4">
    <location>
        <begin position="1432"/>
        <end position="1441"/>
    </location>
</feature>
<feature type="compositionally biased region" description="Polar residues" evidence="4">
    <location>
        <begin position="1111"/>
        <end position="1127"/>
    </location>
</feature>
<feature type="binding site" evidence="3">
    <location>
        <position position="340"/>
    </location>
    <ligand>
        <name>ATP</name>
        <dbReference type="ChEBI" id="CHEBI:30616"/>
    </ligand>
</feature>
<dbReference type="PROSITE" id="PS00107">
    <property type="entry name" value="PROTEIN_KINASE_ATP"/>
    <property type="match status" value="1"/>
</dbReference>
<feature type="region of interest" description="Disordered" evidence="4">
    <location>
        <begin position="911"/>
        <end position="992"/>
    </location>
</feature>
<feature type="compositionally biased region" description="Basic and acidic residues" evidence="4">
    <location>
        <begin position="1723"/>
        <end position="1734"/>
    </location>
</feature>
<feature type="compositionally biased region" description="Basic and acidic residues" evidence="4">
    <location>
        <begin position="1478"/>
        <end position="1487"/>
    </location>
</feature>
<feature type="region of interest" description="Disordered" evidence="4">
    <location>
        <begin position="1914"/>
        <end position="1934"/>
    </location>
</feature>
<feature type="compositionally biased region" description="Acidic residues" evidence="4">
    <location>
        <begin position="967"/>
        <end position="992"/>
    </location>
</feature>
<feature type="region of interest" description="Disordered" evidence="4">
    <location>
        <begin position="1029"/>
        <end position="1077"/>
    </location>
</feature>
<dbReference type="PANTHER" id="PTHR24346">
    <property type="entry name" value="MAP/MICROTUBULE AFFINITY-REGULATING KINASE"/>
    <property type="match status" value="1"/>
</dbReference>
<feature type="compositionally biased region" description="Polar residues" evidence="4">
    <location>
        <begin position="684"/>
        <end position="694"/>
    </location>
</feature>
<feature type="region of interest" description="Disordered" evidence="4">
    <location>
        <begin position="2144"/>
        <end position="2168"/>
    </location>
</feature>
<dbReference type="InterPro" id="IPR011009">
    <property type="entry name" value="Kinase-like_dom_sf"/>
</dbReference>
<feature type="compositionally biased region" description="Polar residues" evidence="4">
    <location>
        <begin position="2144"/>
        <end position="2159"/>
    </location>
</feature>